<accession>A0A3F3PI70</accession>
<dbReference type="EMBL" id="KZ852129">
    <property type="protein sequence ID" value="RDH26629.1"/>
    <property type="molecule type" value="Genomic_DNA"/>
</dbReference>
<reference evidence="2 3" key="1">
    <citation type="submission" date="2018-07" db="EMBL/GenBank/DDBJ databases">
        <title>The genomes of Aspergillus section Nigri reveals drivers in fungal speciation.</title>
        <authorList>
            <consortium name="DOE Joint Genome Institute"/>
            <person name="Vesth T.C."/>
            <person name="Nybo J."/>
            <person name="Theobald S."/>
            <person name="Brandl J."/>
            <person name="Frisvad J.C."/>
            <person name="Nielsen K.F."/>
            <person name="Lyhne E.K."/>
            <person name="Kogle M.E."/>
            <person name="Kuo A."/>
            <person name="Riley R."/>
            <person name="Clum A."/>
            <person name="Nolan M."/>
            <person name="Lipzen A."/>
            <person name="Salamov A."/>
            <person name="Henrissat B."/>
            <person name="Wiebenga A."/>
            <person name="De vries R.P."/>
            <person name="Grigoriev I.V."/>
            <person name="Mortensen U.H."/>
            <person name="Andersen M.R."/>
            <person name="Baker S.E."/>
        </authorList>
    </citation>
    <scope>NUCLEOTIDE SEQUENCE [LARGE SCALE GENOMIC DNA]</scope>
    <source>
        <strain evidence="2 3">CBS 139.54b</strain>
    </source>
</reference>
<feature type="chain" id="PRO_5017834699" evidence="1">
    <location>
        <begin position="22"/>
        <end position="54"/>
    </location>
</feature>
<evidence type="ECO:0000256" key="1">
    <source>
        <dbReference type="SAM" id="SignalP"/>
    </source>
</evidence>
<proteinExistence type="predicted"/>
<sequence length="54" mass="6104">MSGPVRAIFWTITITLKLCLTQCNCRANLDFSSRVVWGKDELPGLVQVHLFLLV</sequence>
<evidence type="ECO:0000313" key="3">
    <source>
        <dbReference type="Proteomes" id="UP000253729"/>
    </source>
</evidence>
<protein>
    <submittedName>
        <fullName evidence="2">Uncharacterized protein</fullName>
    </submittedName>
</protein>
<feature type="signal peptide" evidence="1">
    <location>
        <begin position="1"/>
        <end position="21"/>
    </location>
</feature>
<organism evidence="2 3">
    <name type="scientific">Aspergillus welwitschiae</name>
    <dbReference type="NCBI Taxonomy" id="1341132"/>
    <lineage>
        <taxon>Eukaryota</taxon>
        <taxon>Fungi</taxon>
        <taxon>Dikarya</taxon>
        <taxon>Ascomycota</taxon>
        <taxon>Pezizomycotina</taxon>
        <taxon>Eurotiomycetes</taxon>
        <taxon>Eurotiomycetidae</taxon>
        <taxon>Eurotiales</taxon>
        <taxon>Aspergillaceae</taxon>
        <taxon>Aspergillus</taxon>
        <taxon>Aspergillus subgen. Circumdati</taxon>
    </lineage>
</organism>
<keyword evidence="3" id="KW-1185">Reference proteome</keyword>
<dbReference type="AlphaFoldDB" id="A0A3F3PI70"/>
<evidence type="ECO:0000313" key="2">
    <source>
        <dbReference type="EMBL" id="RDH26629.1"/>
    </source>
</evidence>
<dbReference type="RefSeq" id="XP_026619651.1">
    <property type="nucleotide sequence ID" value="XM_026768433.1"/>
</dbReference>
<keyword evidence="1" id="KW-0732">Signal</keyword>
<dbReference type="GeneID" id="38136789"/>
<name>A0A3F3PI70_9EURO</name>
<dbReference type="Proteomes" id="UP000253729">
    <property type="component" value="Unassembled WGS sequence"/>
</dbReference>
<gene>
    <name evidence="2" type="ORF">BDQ94DRAFT_155220</name>
</gene>